<evidence type="ECO:0000259" key="10">
    <source>
        <dbReference type="Pfam" id="PF14833"/>
    </source>
</evidence>
<keyword evidence="5" id="KW-0560">Oxidoreductase</keyword>
<dbReference type="Pfam" id="PF03446">
    <property type="entry name" value="NAD_binding_2"/>
    <property type="match status" value="1"/>
</dbReference>
<dbReference type="AlphaFoldDB" id="A0A559MIP0"/>
<evidence type="ECO:0000313" key="11">
    <source>
        <dbReference type="EMBL" id="TVY92819.1"/>
    </source>
</evidence>
<feature type="domain" description="3-hydroxyisobutyrate dehydrogenase-like NAD-binding" evidence="10">
    <location>
        <begin position="196"/>
        <end position="323"/>
    </location>
</feature>
<sequence length="328" mass="34658">QPRSQQLNTEAQMAFHYGFIGLGAMGYPMALNIRQKASPGSTLYIYDVHSPFCEKFVAENSSYGPIKVVSSAREVADMADIIISIIPAASHVKTVYLDATNGIIAAKSNQKRLMLECSTIDAQTARDVGNAIMDASSGIYIDTPVSGGVPGALAGTLSFMVGSQEPSAGFDIHPQLVATMSMMGNPSKFFYCGKLGAGLAAKISNNYLSGTILLASAEAMAIGIKSGIDKHLLYKVIHNSTGQSFMCDHVNPVPGVVAHAPASRDYEGGFKAQMMVKDMTLGVDAAAAVGIKPSTGQAALELYKQAATDSRCIDRDVSVVYRFLNGPE</sequence>
<dbReference type="SUPFAM" id="SSF48179">
    <property type="entry name" value="6-phosphogluconate dehydrogenase C-terminal domain-like"/>
    <property type="match status" value="1"/>
</dbReference>
<evidence type="ECO:0000256" key="8">
    <source>
        <dbReference type="PIRSR" id="PIRSR000103-1"/>
    </source>
</evidence>
<evidence type="ECO:0000256" key="4">
    <source>
        <dbReference type="ARBA" id="ARBA00022456"/>
    </source>
</evidence>
<keyword evidence="6" id="KW-0520">NAD</keyword>
<comment type="caution">
    <text evidence="11">The sequence shown here is derived from an EMBL/GenBank/DDBJ whole genome shotgun (WGS) entry which is preliminary data.</text>
</comment>
<dbReference type="InterPro" id="IPR036291">
    <property type="entry name" value="NAD(P)-bd_dom_sf"/>
</dbReference>
<evidence type="ECO:0000256" key="5">
    <source>
        <dbReference type="ARBA" id="ARBA00023002"/>
    </source>
</evidence>
<evidence type="ECO:0000256" key="2">
    <source>
        <dbReference type="ARBA" id="ARBA00006013"/>
    </source>
</evidence>
<dbReference type="PANTHER" id="PTHR22981">
    <property type="entry name" value="3-HYDROXYISOBUTYRATE DEHYDROGENASE-RELATED"/>
    <property type="match status" value="1"/>
</dbReference>
<dbReference type="EMBL" id="QGML01000240">
    <property type="protein sequence ID" value="TVY92819.1"/>
    <property type="molecule type" value="Genomic_DNA"/>
</dbReference>
<evidence type="ECO:0000313" key="12">
    <source>
        <dbReference type="Proteomes" id="UP000315522"/>
    </source>
</evidence>
<dbReference type="InterPro" id="IPR015815">
    <property type="entry name" value="HIBADH-related"/>
</dbReference>
<dbReference type="GO" id="GO:0008442">
    <property type="term" value="F:3-hydroxyisobutyrate dehydrogenase activity"/>
    <property type="evidence" value="ECO:0007669"/>
    <property type="project" value="UniProtKB-EC"/>
</dbReference>
<keyword evidence="12" id="KW-1185">Reference proteome</keyword>
<feature type="active site" evidence="8">
    <location>
        <position position="202"/>
    </location>
</feature>
<dbReference type="SUPFAM" id="SSF51735">
    <property type="entry name" value="NAD(P)-binding Rossmann-fold domains"/>
    <property type="match status" value="1"/>
</dbReference>
<name>A0A559MIP0_9HELO</name>
<dbReference type="PANTHER" id="PTHR22981:SF81">
    <property type="entry name" value="DEHYDROGENASE, PUTATIVE-RELATED"/>
    <property type="match status" value="1"/>
</dbReference>
<feature type="domain" description="6-phosphogluconate dehydrogenase NADP-binding" evidence="9">
    <location>
        <begin position="17"/>
        <end position="166"/>
    </location>
</feature>
<evidence type="ECO:0000256" key="3">
    <source>
        <dbReference type="ARBA" id="ARBA00012991"/>
    </source>
</evidence>
<dbReference type="InterPro" id="IPR008927">
    <property type="entry name" value="6-PGluconate_DH-like_C_sf"/>
</dbReference>
<evidence type="ECO:0000259" key="9">
    <source>
        <dbReference type="Pfam" id="PF03446"/>
    </source>
</evidence>
<gene>
    <name evidence="11" type="primary">Hibadh_1</name>
    <name evidence="11" type="ORF">LAWI1_G000892</name>
</gene>
<dbReference type="GO" id="GO:0006574">
    <property type="term" value="P:L-valine catabolic process"/>
    <property type="evidence" value="ECO:0007669"/>
    <property type="project" value="TreeGrafter"/>
</dbReference>
<dbReference type="PIRSF" id="PIRSF000103">
    <property type="entry name" value="HIBADH"/>
    <property type="match status" value="1"/>
</dbReference>
<dbReference type="GO" id="GO:0005739">
    <property type="term" value="C:mitochondrion"/>
    <property type="evidence" value="ECO:0007669"/>
    <property type="project" value="TreeGrafter"/>
</dbReference>
<keyword evidence="4" id="KW-0101">Branched-chain amino acid catabolism</keyword>
<dbReference type="GO" id="GO:0050661">
    <property type="term" value="F:NADP binding"/>
    <property type="evidence" value="ECO:0007669"/>
    <property type="project" value="InterPro"/>
</dbReference>
<dbReference type="InterPro" id="IPR013328">
    <property type="entry name" value="6PGD_dom2"/>
</dbReference>
<protein>
    <recommendedName>
        <fullName evidence="3">3-hydroxyisobutyrate dehydrogenase</fullName>
        <ecNumber evidence="3">1.1.1.31</ecNumber>
    </recommendedName>
</protein>
<accession>A0A559MIP0</accession>
<dbReference type="Gene3D" id="1.10.1040.10">
    <property type="entry name" value="N-(1-d-carboxylethyl)-l-norvaline Dehydrogenase, domain 2"/>
    <property type="match status" value="1"/>
</dbReference>
<dbReference type="Pfam" id="PF14833">
    <property type="entry name" value="NAD_binding_11"/>
    <property type="match status" value="1"/>
</dbReference>
<comment type="pathway">
    <text evidence="1">Amino-acid degradation; L-valine degradation.</text>
</comment>
<comment type="catalytic activity">
    <reaction evidence="7">
        <text>3-hydroxy-2-methylpropanoate + NAD(+) = 2-methyl-3-oxopropanoate + NADH + H(+)</text>
        <dbReference type="Rhea" id="RHEA:17681"/>
        <dbReference type="ChEBI" id="CHEBI:11805"/>
        <dbReference type="ChEBI" id="CHEBI:15378"/>
        <dbReference type="ChEBI" id="CHEBI:57540"/>
        <dbReference type="ChEBI" id="CHEBI:57700"/>
        <dbReference type="ChEBI" id="CHEBI:57945"/>
        <dbReference type="EC" id="1.1.1.31"/>
    </reaction>
</comment>
<dbReference type="InterPro" id="IPR029154">
    <property type="entry name" value="HIBADH-like_NADP-bd"/>
</dbReference>
<evidence type="ECO:0000256" key="6">
    <source>
        <dbReference type="ARBA" id="ARBA00023027"/>
    </source>
</evidence>
<dbReference type="Gene3D" id="3.40.50.720">
    <property type="entry name" value="NAD(P)-binding Rossmann-like Domain"/>
    <property type="match status" value="1"/>
</dbReference>
<organism evidence="11 12">
    <name type="scientific">Lachnellula willkommii</name>
    <dbReference type="NCBI Taxonomy" id="215461"/>
    <lineage>
        <taxon>Eukaryota</taxon>
        <taxon>Fungi</taxon>
        <taxon>Dikarya</taxon>
        <taxon>Ascomycota</taxon>
        <taxon>Pezizomycotina</taxon>
        <taxon>Leotiomycetes</taxon>
        <taxon>Helotiales</taxon>
        <taxon>Lachnaceae</taxon>
        <taxon>Lachnellula</taxon>
    </lineage>
</organism>
<dbReference type="InterPro" id="IPR002204">
    <property type="entry name" value="3-OH-isobutyrate_DH-rel_CS"/>
</dbReference>
<dbReference type="EC" id="1.1.1.31" evidence="3"/>
<proteinExistence type="inferred from homology"/>
<dbReference type="PROSITE" id="PS00895">
    <property type="entry name" value="3_HYDROXYISOBUT_DH"/>
    <property type="match status" value="1"/>
</dbReference>
<evidence type="ECO:0000256" key="1">
    <source>
        <dbReference type="ARBA" id="ARBA00005109"/>
    </source>
</evidence>
<dbReference type="GO" id="GO:0051287">
    <property type="term" value="F:NAD binding"/>
    <property type="evidence" value="ECO:0007669"/>
    <property type="project" value="InterPro"/>
</dbReference>
<dbReference type="FunFam" id="1.10.1040.10:FF:000006">
    <property type="entry name" value="3-hydroxyisobutyrate dehydrogenase"/>
    <property type="match status" value="1"/>
</dbReference>
<feature type="non-terminal residue" evidence="11">
    <location>
        <position position="1"/>
    </location>
</feature>
<evidence type="ECO:0000256" key="7">
    <source>
        <dbReference type="ARBA" id="ARBA00049197"/>
    </source>
</evidence>
<reference evidence="11 12" key="1">
    <citation type="submission" date="2018-05" db="EMBL/GenBank/DDBJ databases">
        <title>Genome sequencing and assembly of the regulated plant pathogen Lachnellula willkommii and related sister species for the development of diagnostic species identification markers.</title>
        <authorList>
            <person name="Giroux E."/>
            <person name="Bilodeau G."/>
        </authorList>
    </citation>
    <scope>NUCLEOTIDE SEQUENCE [LARGE SCALE GENOMIC DNA]</scope>
    <source>
        <strain evidence="11 12">CBS 172.35</strain>
    </source>
</reference>
<dbReference type="Proteomes" id="UP000315522">
    <property type="component" value="Unassembled WGS sequence"/>
</dbReference>
<dbReference type="InterPro" id="IPR006115">
    <property type="entry name" value="6PGDH_NADP-bd"/>
</dbReference>
<comment type="similarity">
    <text evidence="2">Belongs to the HIBADH-related family. 3-hydroxyisobutyrate dehydrogenase subfamily.</text>
</comment>